<dbReference type="PANTHER" id="PTHR35093:SF8">
    <property type="entry name" value="OUTER MEMBRANE PROTEIN NMB0088-RELATED"/>
    <property type="match status" value="1"/>
</dbReference>
<dbReference type="InterPro" id="IPR005017">
    <property type="entry name" value="OMPP1/FadL/TodX"/>
</dbReference>
<keyword evidence="3" id="KW-1134">Transmembrane beta strand</keyword>
<dbReference type="Gene3D" id="2.40.160.60">
    <property type="entry name" value="Outer membrane protein transport protein (OMPP1/FadL/TodX)"/>
    <property type="match status" value="1"/>
</dbReference>
<accession>A0A6L9E8N0</accession>
<evidence type="ECO:0000256" key="8">
    <source>
        <dbReference type="SAM" id="SignalP"/>
    </source>
</evidence>
<dbReference type="RefSeq" id="WP_161434143.1">
    <property type="nucleotide sequence ID" value="NZ_WXYO01000002.1"/>
</dbReference>
<keyword evidence="6" id="KW-0472">Membrane</keyword>
<sequence length="501" mass="55308">MKRYIVFIMAMVCTAANAQNITDVLRYSTENLQGTARFQALSGAFGALGGDMSAININPAGSAVFNHSLITITGSNYNTDNEATYFNSFTNNELNSIELNQVGGVFVFESNGDTNWKKVSLAFNYDLVNNFDNEFLVSGNSNQGIDGYFLGFAQGTPFGNLLLQDGEFIEEAYLDIGSSFGFGTQQAFLGYFGGLIDPVDPDNNDNTEYVSNAQYSTVNQEYFRSTSGFNSKFTINLAGQYQDNLYLGASANFHSVLYEQVTLFDETGYDPASPIQTTRFDNFLRTEGYGYSFTVGAIAKLNDNIRVGGSYQSPTWYRLTDDTSQRINSDLADDEINFIDFNIINLFEEYRVKTPAKLTGSLAIVFGKEGLLSFDYGYQDFTEAELRPSGDPSFAQVNQVIAEQLRPVSTFRVGGEYRIDAVSLRGGYRLEQSPYEDETTIGDLTGFSGGIGFNFGGSRLDLAFSRSEQEVNQQLFDVGVTTPALVNRTNTNITLGYTLNF</sequence>
<gene>
    <name evidence="9" type="ORF">GTQ38_03720</name>
</gene>
<dbReference type="AlphaFoldDB" id="A0A6L9E8N0"/>
<feature type="chain" id="PRO_5026977467" evidence="8">
    <location>
        <begin position="19"/>
        <end position="501"/>
    </location>
</feature>
<keyword evidence="5 8" id="KW-0732">Signal</keyword>
<organism evidence="9 10">
    <name type="scientific">Poritiphilus flavus</name>
    <dbReference type="NCBI Taxonomy" id="2697053"/>
    <lineage>
        <taxon>Bacteria</taxon>
        <taxon>Pseudomonadati</taxon>
        <taxon>Bacteroidota</taxon>
        <taxon>Flavobacteriia</taxon>
        <taxon>Flavobacteriales</taxon>
        <taxon>Flavobacteriaceae</taxon>
        <taxon>Poritiphilus</taxon>
    </lineage>
</organism>
<dbReference type="Pfam" id="PF03349">
    <property type="entry name" value="Toluene_X"/>
    <property type="match status" value="1"/>
</dbReference>
<evidence type="ECO:0000256" key="1">
    <source>
        <dbReference type="ARBA" id="ARBA00004571"/>
    </source>
</evidence>
<dbReference type="SUPFAM" id="SSF56935">
    <property type="entry name" value="Porins"/>
    <property type="match status" value="1"/>
</dbReference>
<evidence type="ECO:0000256" key="4">
    <source>
        <dbReference type="ARBA" id="ARBA00022692"/>
    </source>
</evidence>
<reference evidence="9 10" key="1">
    <citation type="submission" date="2020-01" db="EMBL/GenBank/DDBJ databases">
        <title>Bacteria diversity of Porities sp.</title>
        <authorList>
            <person name="Wang G."/>
        </authorList>
    </citation>
    <scope>NUCLEOTIDE SEQUENCE [LARGE SCALE GENOMIC DNA]</scope>
    <source>
        <strain evidence="9 10">R33</strain>
    </source>
</reference>
<proteinExistence type="inferred from homology"/>
<comment type="caution">
    <text evidence="9">The sequence shown here is derived from an EMBL/GenBank/DDBJ whole genome shotgun (WGS) entry which is preliminary data.</text>
</comment>
<protein>
    <submittedName>
        <fullName evidence="9">Aromatic hydrocarbon degradation protein</fullName>
    </submittedName>
</protein>
<keyword evidence="10" id="KW-1185">Reference proteome</keyword>
<evidence type="ECO:0000256" key="3">
    <source>
        <dbReference type="ARBA" id="ARBA00022452"/>
    </source>
</evidence>
<dbReference type="PANTHER" id="PTHR35093">
    <property type="entry name" value="OUTER MEMBRANE PROTEIN NMB0088-RELATED"/>
    <property type="match status" value="1"/>
</dbReference>
<comment type="subcellular location">
    <subcellularLocation>
        <location evidence="1">Cell outer membrane</location>
        <topology evidence="1">Multi-pass membrane protein</topology>
    </subcellularLocation>
</comment>
<evidence type="ECO:0000256" key="5">
    <source>
        <dbReference type="ARBA" id="ARBA00022729"/>
    </source>
</evidence>
<evidence type="ECO:0000256" key="2">
    <source>
        <dbReference type="ARBA" id="ARBA00008163"/>
    </source>
</evidence>
<evidence type="ECO:0000313" key="9">
    <source>
        <dbReference type="EMBL" id="NAS11095.1"/>
    </source>
</evidence>
<keyword evidence="4" id="KW-0812">Transmembrane</keyword>
<evidence type="ECO:0000256" key="7">
    <source>
        <dbReference type="ARBA" id="ARBA00023237"/>
    </source>
</evidence>
<evidence type="ECO:0000256" key="6">
    <source>
        <dbReference type="ARBA" id="ARBA00023136"/>
    </source>
</evidence>
<evidence type="ECO:0000313" key="10">
    <source>
        <dbReference type="Proteomes" id="UP000475249"/>
    </source>
</evidence>
<keyword evidence="7" id="KW-0998">Cell outer membrane</keyword>
<comment type="similarity">
    <text evidence="2">Belongs to the OmpP1/FadL family.</text>
</comment>
<dbReference type="EMBL" id="WXYO01000002">
    <property type="protein sequence ID" value="NAS11095.1"/>
    <property type="molecule type" value="Genomic_DNA"/>
</dbReference>
<dbReference type="Proteomes" id="UP000475249">
    <property type="component" value="Unassembled WGS sequence"/>
</dbReference>
<dbReference type="GO" id="GO:0015483">
    <property type="term" value="F:long-chain fatty acid transporting porin activity"/>
    <property type="evidence" value="ECO:0007669"/>
    <property type="project" value="TreeGrafter"/>
</dbReference>
<name>A0A6L9E8N0_9FLAO</name>
<feature type="signal peptide" evidence="8">
    <location>
        <begin position="1"/>
        <end position="18"/>
    </location>
</feature>
<dbReference type="GO" id="GO:0009279">
    <property type="term" value="C:cell outer membrane"/>
    <property type="evidence" value="ECO:0007669"/>
    <property type="project" value="UniProtKB-SubCell"/>
</dbReference>